<evidence type="ECO:0000256" key="1">
    <source>
        <dbReference type="SAM" id="Coils"/>
    </source>
</evidence>
<keyword evidence="1" id="KW-0175">Coiled coil</keyword>
<feature type="coiled-coil region" evidence="1">
    <location>
        <begin position="14"/>
        <end position="41"/>
    </location>
</feature>
<gene>
    <name evidence="2" type="ORF">SAMN05443248_4618</name>
</gene>
<organism evidence="2 3">
    <name type="scientific">Bradyrhizobium erythrophlei</name>
    <dbReference type="NCBI Taxonomy" id="1437360"/>
    <lineage>
        <taxon>Bacteria</taxon>
        <taxon>Pseudomonadati</taxon>
        <taxon>Pseudomonadota</taxon>
        <taxon>Alphaproteobacteria</taxon>
        <taxon>Hyphomicrobiales</taxon>
        <taxon>Nitrobacteraceae</taxon>
        <taxon>Bradyrhizobium</taxon>
    </lineage>
</organism>
<reference evidence="2 3" key="1">
    <citation type="submission" date="2016-11" db="EMBL/GenBank/DDBJ databases">
        <authorList>
            <person name="Jaros S."/>
            <person name="Januszkiewicz K."/>
            <person name="Wedrychowicz H."/>
        </authorList>
    </citation>
    <scope>NUCLEOTIDE SEQUENCE [LARGE SCALE GENOMIC DNA]</scope>
    <source>
        <strain evidence="2 3">GAS138</strain>
    </source>
</reference>
<evidence type="ECO:0000313" key="2">
    <source>
        <dbReference type="EMBL" id="SHH38209.1"/>
    </source>
</evidence>
<proteinExistence type="predicted"/>
<name>A0A1M5SI86_9BRAD</name>
<dbReference type="AlphaFoldDB" id="A0A1M5SI86"/>
<dbReference type="Proteomes" id="UP000189796">
    <property type="component" value="Chromosome I"/>
</dbReference>
<accession>A0A1M5SI86</accession>
<protein>
    <submittedName>
        <fullName evidence="2">Uncharacterized protein</fullName>
    </submittedName>
</protein>
<sequence length="214" mass="23466">MKLPFLRTDPDDTRRAAEAALAQTEAKIADLERDRAAALLTENYAGAVDAIDQQLEAQRRAIAVHQDRIAAMVSRRRADDRVRLEREKAERIADTNKRLTNLQAAAKLVDEATAALQVAVHNLDRADAAVFGDLSRSYLSTRSIAALADRAAGPRDQPGINEHRRIIGPLRKIANGAPYGLAAEVEDRGRRLIEFMESEPVADPEPSDEAEQAA</sequence>
<dbReference type="RefSeq" id="WP_079603387.1">
    <property type="nucleotide sequence ID" value="NZ_LT670817.1"/>
</dbReference>
<dbReference type="EMBL" id="LT670817">
    <property type="protein sequence ID" value="SHH38209.1"/>
    <property type="molecule type" value="Genomic_DNA"/>
</dbReference>
<evidence type="ECO:0000313" key="3">
    <source>
        <dbReference type="Proteomes" id="UP000189796"/>
    </source>
</evidence>